<feature type="compositionally biased region" description="Basic and acidic residues" evidence="1">
    <location>
        <begin position="53"/>
        <end position="63"/>
    </location>
</feature>
<accession>B9S573</accession>
<dbReference type="Proteomes" id="UP000008311">
    <property type="component" value="Unassembled WGS sequence"/>
</dbReference>
<sequence length="80" mass="8933">MGQDAIEVAGEISTLRLDPKLVPKGLRLEIQDEILMHRMWKVAYQLALKAEEKLPQEGTEGDKGSTSTIGRGKRSLKLMK</sequence>
<name>B9S573_RICCO</name>
<evidence type="ECO:0000256" key="1">
    <source>
        <dbReference type="SAM" id="MobiDB-lite"/>
    </source>
</evidence>
<keyword evidence="3" id="KW-1185">Reference proteome</keyword>
<evidence type="ECO:0000313" key="2">
    <source>
        <dbReference type="EMBL" id="EEF41293.1"/>
    </source>
</evidence>
<reference evidence="3" key="1">
    <citation type="journal article" date="2010" name="Nat. Biotechnol.">
        <title>Draft genome sequence of the oilseed species Ricinus communis.</title>
        <authorList>
            <person name="Chan A.P."/>
            <person name="Crabtree J."/>
            <person name="Zhao Q."/>
            <person name="Lorenzi H."/>
            <person name="Orvis J."/>
            <person name="Puiu D."/>
            <person name="Melake-Berhan A."/>
            <person name="Jones K.M."/>
            <person name="Redman J."/>
            <person name="Chen G."/>
            <person name="Cahoon E.B."/>
            <person name="Gedil M."/>
            <person name="Stanke M."/>
            <person name="Haas B.J."/>
            <person name="Wortman J.R."/>
            <person name="Fraser-Liggett C.M."/>
            <person name="Ravel J."/>
            <person name="Rabinowicz P.D."/>
        </authorList>
    </citation>
    <scope>NUCLEOTIDE SEQUENCE [LARGE SCALE GENOMIC DNA]</scope>
    <source>
        <strain evidence="3">cv. Hale</strain>
    </source>
</reference>
<gene>
    <name evidence="2" type="ORF">RCOM_1722040</name>
</gene>
<protein>
    <submittedName>
        <fullName evidence="2">Uncharacterized protein</fullName>
    </submittedName>
</protein>
<dbReference type="AlphaFoldDB" id="B9S573"/>
<feature type="compositionally biased region" description="Basic residues" evidence="1">
    <location>
        <begin position="71"/>
        <end position="80"/>
    </location>
</feature>
<dbReference type="InParanoid" id="B9S573"/>
<proteinExistence type="predicted"/>
<organism evidence="2 3">
    <name type="scientific">Ricinus communis</name>
    <name type="common">Castor bean</name>
    <dbReference type="NCBI Taxonomy" id="3988"/>
    <lineage>
        <taxon>Eukaryota</taxon>
        <taxon>Viridiplantae</taxon>
        <taxon>Streptophyta</taxon>
        <taxon>Embryophyta</taxon>
        <taxon>Tracheophyta</taxon>
        <taxon>Spermatophyta</taxon>
        <taxon>Magnoliopsida</taxon>
        <taxon>eudicotyledons</taxon>
        <taxon>Gunneridae</taxon>
        <taxon>Pentapetalae</taxon>
        <taxon>rosids</taxon>
        <taxon>fabids</taxon>
        <taxon>Malpighiales</taxon>
        <taxon>Euphorbiaceae</taxon>
        <taxon>Acalyphoideae</taxon>
        <taxon>Acalypheae</taxon>
        <taxon>Ricinus</taxon>
    </lineage>
</organism>
<feature type="region of interest" description="Disordered" evidence="1">
    <location>
        <begin position="53"/>
        <end position="80"/>
    </location>
</feature>
<dbReference type="EMBL" id="EQ973868">
    <property type="protein sequence ID" value="EEF41293.1"/>
    <property type="molecule type" value="Genomic_DNA"/>
</dbReference>
<evidence type="ECO:0000313" key="3">
    <source>
        <dbReference type="Proteomes" id="UP000008311"/>
    </source>
</evidence>